<dbReference type="AlphaFoldDB" id="A0A5B8W9J1"/>
<gene>
    <name evidence="1" type="ORF">FSB76_19320</name>
</gene>
<evidence type="ECO:0000313" key="2">
    <source>
        <dbReference type="Proteomes" id="UP000321362"/>
    </source>
</evidence>
<keyword evidence="2" id="KW-1185">Reference proteome</keyword>
<organism evidence="1 2">
    <name type="scientific">Mucilaginibacter ginsenosidivorax</name>
    <dbReference type="NCBI Taxonomy" id="862126"/>
    <lineage>
        <taxon>Bacteria</taxon>
        <taxon>Pseudomonadati</taxon>
        <taxon>Bacteroidota</taxon>
        <taxon>Sphingobacteriia</taxon>
        <taxon>Sphingobacteriales</taxon>
        <taxon>Sphingobacteriaceae</taxon>
        <taxon>Mucilaginibacter</taxon>
    </lineage>
</organism>
<dbReference type="PANTHER" id="PTHR30348:SF4">
    <property type="entry name" value="DUF72 DOMAIN-CONTAINING PROTEIN"/>
    <property type="match status" value="1"/>
</dbReference>
<dbReference type="Pfam" id="PF01904">
    <property type="entry name" value="DUF72"/>
    <property type="match status" value="1"/>
</dbReference>
<name>A0A5B8W9J1_9SPHI</name>
<dbReference type="InterPro" id="IPR036520">
    <property type="entry name" value="UPF0759_sf"/>
</dbReference>
<dbReference type="Proteomes" id="UP000321362">
    <property type="component" value="Chromosome"/>
</dbReference>
<dbReference type="Gene3D" id="3.20.20.410">
    <property type="entry name" value="Protein of unknown function UPF0759"/>
    <property type="match status" value="1"/>
</dbReference>
<accession>A0A5B8W9J1</accession>
<evidence type="ECO:0000313" key="1">
    <source>
        <dbReference type="EMBL" id="QEC80554.1"/>
    </source>
</evidence>
<dbReference type="InterPro" id="IPR002763">
    <property type="entry name" value="DUF72"/>
</dbReference>
<proteinExistence type="predicted"/>
<dbReference type="EMBL" id="CP042437">
    <property type="protein sequence ID" value="QEC80554.1"/>
    <property type="molecule type" value="Genomic_DNA"/>
</dbReference>
<dbReference type="OrthoDB" id="9780310at2"/>
<sequence length="250" mass="28746">MHNDNLFYSGTSGLQVPIPKRDFSAEFQHLSRLGFYATLFNSIEINSSFYKLPIAKTVAKWAAEVPDNFRFTYKLWREITHNKNLAFKPDDVERFMQAINSVGNKKGCLLVQFPASIQVSNLHGFEQLISIIRLNDPGSEWAVAVEFRHRGWYHEDIYELLGQYNMGMVLHDMPASASPLIAVNDHVVYLRFHGPDGGYRGSYADDFLYEYAQYIKEWKAEGKTIYAYFNNTMGDALSNLQLLNKYVSGR</sequence>
<reference evidence="1 2" key="1">
    <citation type="journal article" date="2013" name="J. Microbiol.">
        <title>Mucilaginibacter ginsenosidivorax sp. nov., with ginsenoside converting activity isolated from sediment.</title>
        <authorList>
            <person name="Kim J.K."/>
            <person name="Choi T.E."/>
            <person name="Liu Q.M."/>
            <person name="Park H.Y."/>
            <person name="Yi T.H."/>
            <person name="Yoon M.H."/>
            <person name="Kim S.C."/>
            <person name="Im W.T."/>
        </authorList>
    </citation>
    <scope>NUCLEOTIDE SEQUENCE [LARGE SCALE GENOMIC DNA]</scope>
    <source>
        <strain evidence="1 2">KHI28</strain>
    </source>
</reference>
<dbReference type="KEGG" id="mgk:FSB76_19320"/>
<protein>
    <submittedName>
        <fullName evidence="1">DUF72 domain-containing protein</fullName>
    </submittedName>
</protein>
<dbReference type="SUPFAM" id="SSF117396">
    <property type="entry name" value="TM1631-like"/>
    <property type="match status" value="1"/>
</dbReference>
<dbReference type="PANTHER" id="PTHR30348">
    <property type="entry name" value="UNCHARACTERIZED PROTEIN YECE"/>
    <property type="match status" value="1"/>
</dbReference>